<dbReference type="OrthoDB" id="1091045at2"/>
<organism evidence="1 2">
    <name type="scientific">Seonamhaeicola aphaedonensis</name>
    <dbReference type="NCBI Taxonomy" id="1461338"/>
    <lineage>
        <taxon>Bacteria</taxon>
        <taxon>Pseudomonadati</taxon>
        <taxon>Bacteroidota</taxon>
        <taxon>Flavobacteriia</taxon>
        <taxon>Flavobacteriales</taxon>
        <taxon>Flavobacteriaceae</taxon>
    </lineage>
</organism>
<dbReference type="EMBL" id="QRDX01000038">
    <property type="protein sequence ID" value="RED43380.1"/>
    <property type="molecule type" value="Genomic_DNA"/>
</dbReference>
<evidence type="ECO:0000313" key="2">
    <source>
        <dbReference type="Proteomes" id="UP000256629"/>
    </source>
</evidence>
<dbReference type="RefSeq" id="WP_116525262.1">
    <property type="nucleotide sequence ID" value="NZ_QRDX01000038.1"/>
</dbReference>
<proteinExistence type="predicted"/>
<name>A0A3D9H1K3_9FLAO</name>
<dbReference type="Proteomes" id="UP000256629">
    <property type="component" value="Unassembled WGS sequence"/>
</dbReference>
<sequence length="255" mass="30443">MKLKNIFSRLTNDSDLDKDEKRYDKNIGKDDITSKIVSDLMQNPLLTEYKWIKSRKCFELKTKYGLKRLDIENWSGYDLDRDIGCVTIRPSMYLRHNILHEWFAEFSFKTKSDQRNSWSVGRSLQMLGLQNEAHFLPGLKDYDKDFQKLCTAIEKLNAAIEPYTDLKYLFDSDIKKMIDNQDYEFPKTGVEWIFESMILANNYANKSYSDFKVRLVNHIEIMQNDNEPNLREYYDRLEQIFEKLEKIKAPNNKYT</sequence>
<keyword evidence="2" id="KW-1185">Reference proteome</keyword>
<protein>
    <submittedName>
        <fullName evidence="1">Uncharacterized protein</fullName>
    </submittedName>
</protein>
<reference evidence="1 2" key="1">
    <citation type="submission" date="2018-07" db="EMBL/GenBank/DDBJ databases">
        <title>Genomic Encyclopedia of Type Strains, Phase III (KMG-III): the genomes of soil and plant-associated and newly described type strains.</title>
        <authorList>
            <person name="Whitman W."/>
        </authorList>
    </citation>
    <scope>NUCLEOTIDE SEQUENCE [LARGE SCALE GENOMIC DNA]</scope>
    <source>
        <strain evidence="1 2">CECT 8487</strain>
    </source>
</reference>
<comment type="caution">
    <text evidence="1">The sequence shown here is derived from an EMBL/GenBank/DDBJ whole genome shotgun (WGS) entry which is preliminary data.</text>
</comment>
<gene>
    <name evidence="1" type="ORF">DFQ02_1382</name>
</gene>
<dbReference type="AlphaFoldDB" id="A0A3D9H1K3"/>
<accession>A0A3D9H1K3</accession>
<evidence type="ECO:0000313" key="1">
    <source>
        <dbReference type="EMBL" id="RED43380.1"/>
    </source>
</evidence>